<comment type="caution">
    <text evidence="2">The sequence shown here is derived from an EMBL/GenBank/DDBJ whole genome shotgun (WGS) entry which is preliminary data.</text>
</comment>
<dbReference type="EMBL" id="FNAJ01000006">
    <property type="protein sequence ID" value="SDE40429.1"/>
    <property type="molecule type" value="Genomic_DNA"/>
</dbReference>
<dbReference type="RefSeq" id="WP_090491220.1">
    <property type="nucleotide sequence ID" value="NZ_BJVY01000025.1"/>
</dbReference>
<dbReference type="Gene3D" id="1.20.120.520">
    <property type="entry name" value="nmb1532 protein domain like"/>
    <property type="match status" value="1"/>
</dbReference>
<evidence type="ECO:0000259" key="1">
    <source>
        <dbReference type="Pfam" id="PF01814"/>
    </source>
</evidence>
<name>A0A511HG41_9BACT</name>
<accession>A0A511HG41</accession>
<dbReference type="PANTHER" id="PTHR35585:SF1">
    <property type="entry name" value="HHE DOMAIN PROTEIN (AFU_ORTHOLOGUE AFUA_4G00730)"/>
    <property type="match status" value="1"/>
</dbReference>
<dbReference type="Proteomes" id="UP000198717">
    <property type="component" value="Unassembled WGS sequence"/>
</dbReference>
<dbReference type="EMBL" id="BJVY01000025">
    <property type="protein sequence ID" value="GEL72506.1"/>
    <property type="molecule type" value="Genomic_DNA"/>
</dbReference>
<organism evidence="2 5">
    <name type="scientific">Myxococcus virescens</name>
    <dbReference type="NCBI Taxonomy" id="83456"/>
    <lineage>
        <taxon>Bacteria</taxon>
        <taxon>Pseudomonadati</taxon>
        <taxon>Myxococcota</taxon>
        <taxon>Myxococcia</taxon>
        <taxon>Myxococcales</taxon>
        <taxon>Cystobacterineae</taxon>
        <taxon>Myxococcaceae</taxon>
        <taxon>Myxococcus</taxon>
    </lineage>
</organism>
<dbReference type="Pfam" id="PF01814">
    <property type="entry name" value="Hemerythrin"/>
    <property type="match status" value="1"/>
</dbReference>
<reference evidence="3 4" key="1">
    <citation type="submission" date="2016-10" db="EMBL/GenBank/DDBJ databases">
        <authorList>
            <person name="Varghese N."/>
            <person name="Submissions S."/>
        </authorList>
    </citation>
    <scope>NUCLEOTIDE SEQUENCE [LARGE SCALE GENOMIC DNA]</scope>
    <source>
        <strain evidence="3 4">DSM 2260</strain>
    </source>
</reference>
<feature type="domain" description="Hemerythrin-like" evidence="1">
    <location>
        <begin position="24"/>
        <end position="139"/>
    </location>
</feature>
<evidence type="ECO:0000313" key="4">
    <source>
        <dbReference type="Proteomes" id="UP000198717"/>
    </source>
</evidence>
<dbReference type="Proteomes" id="UP000321224">
    <property type="component" value="Unassembled WGS sequence"/>
</dbReference>
<gene>
    <name evidence="2" type="ORF">MVI01_42900</name>
    <name evidence="3" type="ORF">SAMN04488504_106375</name>
</gene>
<keyword evidence="4" id="KW-1185">Reference proteome</keyword>
<evidence type="ECO:0000313" key="5">
    <source>
        <dbReference type="Proteomes" id="UP000321224"/>
    </source>
</evidence>
<proteinExistence type="predicted"/>
<dbReference type="AlphaFoldDB" id="A0A511HG41"/>
<reference evidence="2 5" key="2">
    <citation type="submission" date="2019-07" db="EMBL/GenBank/DDBJ databases">
        <title>Whole genome shotgun sequence of Myxococcus virescens NBRC 100334.</title>
        <authorList>
            <person name="Hosoyama A."/>
            <person name="Uohara A."/>
            <person name="Ohji S."/>
            <person name="Ichikawa N."/>
        </authorList>
    </citation>
    <scope>NUCLEOTIDE SEQUENCE [LARGE SCALE GENOMIC DNA]</scope>
    <source>
        <strain evidence="2 5">NBRC 100334</strain>
    </source>
</reference>
<protein>
    <submittedName>
        <fullName evidence="3">Hemerythrin HHE cation binding domain-containing protein</fullName>
    </submittedName>
</protein>
<sequence length="185" mass="21054">MPARRHAQVVCFQVHAERSGMGSPFDILIDQHRELEERLERLASGGEPDELRGLTAELLALLRLHSRLEERCLYPVMAGVEGRESCREQTEDHLTMRELMAELEELPSGHSEWQARLLTLEDLAVAHFQEEENARLPQLMTALDSLSLDDLRRDLSATWDELLSRPQVSQVAGEAPLLESLHWDG</sequence>
<evidence type="ECO:0000313" key="2">
    <source>
        <dbReference type="EMBL" id="GEL72506.1"/>
    </source>
</evidence>
<dbReference type="InterPro" id="IPR012312">
    <property type="entry name" value="Hemerythrin-like"/>
</dbReference>
<dbReference type="PANTHER" id="PTHR35585">
    <property type="entry name" value="HHE DOMAIN PROTEIN (AFU_ORTHOLOGUE AFUA_4G00730)"/>
    <property type="match status" value="1"/>
</dbReference>
<evidence type="ECO:0000313" key="3">
    <source>
        <dbReference type="EMBL" id="SDE40429.1"/>
    </source>
</evidence>